<feature type="domain" description="Cytosol aminopeptidase" evidence="5">
    <location>
        <begin position="386"/>
        <end position="393"/>
    </location>
</feature>
<evidence type="ECO:0000256" key="3">
    <source>
        <dbReference type="ARBA" id="ARBA00022670"/>
    </source>
</evidence>
<dbReference type="GO" id="GO:0070006">
    <property type="term" value="F:metalloaminopeptidase activity"/>
    <property type="evidence" value="ECO:0007669"/>
    <property type="project" value="InterPro"/>
</dbReference>
<keyword evidence="4" id="KW-0378">Hydrolase</keyword>
<dbReference type="EMBL" id="BLBS01000013">
    <property type="protein sequence ID" value="GET86674.1"/>
    <property type="molecule type" value="Genomic_DNA"/>
</dbReference>
<evidence type="ECO:0000256" key="1">
    <source>
        <dbReference type="ARBA" id="ARBA00009528"/>
    </source>
</evidence>
<keyword evidence="2" id="KW-0031">Aminopeptidase</keyword>
<gene>
    <name evidence="6" type="ORF">LtaPh_1106521</name>
</gene>
<dbReference type="Pfam" id="PF18295">
    <property type="entry name" value="Pdase_M17_N2"/>
    <property type="match status" value="1"/>
</dbReference>
<proteinExistence type="inferred from homology"/>
<comment type="similarity">
    <text evidence="1">Belongs to the peptidase M17 family.</text>
</comment>
<protein>
    <submittedName>
        <fullName evidence="6">Metallo-peptidase, clan MF, Family M17</fullName>
    </submittedName>
</protein>
<dbReference type="AlphaFoldDB" id="A0A640KCB4"/>
<accession>A0A640KCB4</accession>
<evidence type="ECO:0000313" key="6">
    <source>
        <dbReference type="EMBL" id="GET86674.1"/>
    </source>
</evidence>
<dbReference type="PANTHER" id="PTHR11963">
    <property type="entry name" value="LEUCINE AMINOPEPTIDASE-RELATED"/>
    <property type="match status" value="1"/>
</dbReference>
<dbReference type="Gene3D" id="3.40.630.10">
    <property type="entry name" value="Zn peptidases"/>
    <property type="match status" value="1"/>
</dbReference>
<evidence type="ECO:0000313" key="7">
    <source>
        <dbReference type="Proteomes" id="UP000419144"/>
    </source>
</evidence>
<dbReference type="OrthoDB" id="412814at2759"/>
<dbReference type="PANTHER" id="PTHR11963:SF49">
    <property type="entry name" value="PUTATIVE-RELATED"/>
    <property type="match status" value="1"/>
</dbReference>
<organism evidence="6 7">
    <name type="scientific">Leishmania tarentolae</name>
    <name type="common">Sauroleishmania tarentolae</name>
    <dbReference type="NCBI Taxonomy" id="5689"/>
    <lineage>
        <taxon>Eukaryota</taxon>
        <taxon>Discoba</taxon>
        <taxon>Euglenozoa</taxon>
        <taxon>Kinetoplastea</taxon>
        <taxon>Metakinetoplastina</taxon>
        <taxon>Trypanosomatida</taxon>
        <taxon>Trypanosomatidae</taxon>
        <taxon>Leishmaniinae</taxon>
        <taxon>Leishmania</taxon>
        <taxon>lizard Leishmania</taxon>
    </lineage>
</organism>
<reference evidence="6" key="1">
    <citation type="submission" date="2019-11" db="EMBL/GenBank/DDBJ databases">
        <title>Leishmania tarentolae CDS.</title>
        <authorList>
            <person name="Goto Y."/>
            <person name="Yamagishi J."/>
        </authorList>
    </citation>
    <scope>NUCLEOTIDE SEQUENCE [LARGE SCALE GENOMIC DNA]</scope>
    <source>
        <strain evidence="6">Parrot Tar II</strain>
    </source>
</reference>
<evidence type="ECO:0000256" key="4">
    <source>
        <dbReference type="ARBA" id="ARBA00022801"/>
    </source>
</evidence>
<dbReference type="Proteomes" id="UP000419144">
    <property type="component" value="Unassembled WGS sequence"/>
</dbReference>
<dbReference type="GO" id="GO:0006508">
    <property type="term" value="P:proteolysis"/>
    <property type="evidence" value="ECO:0007669"/>
    <property type="project" value="UniProtKB-KW"/>
</dbReference>
<dbReference type="InterPro" id="IPR000819">
    <property type="entry name" value="Peptidase_M17_C"/>
</dbReference>
<comment type="caution">
    <text evidence="6">The sequence shown here is derived from an EMBL/GenBank/DDBJ whole genome shotgun (WGS) entry which is preliminary data.</text>
</comment>
<name>A0A640KCB4_LEITA</name>
<dbReference type="VEuPathDB" id="TriTrypDB:LtaPh_1106521"/>
<sequence>MPVMKRPRSNSMVEELAVSAYVQTCTKFRSNITFTDISKVSCVGQHVLLVGALEQLQDNSVKSVPFYCPAVAEALQRVKPGSTVKTLAEVSGRKGYTEVTVTALPATVSRTNCPYRADSISEAVAAACGSVEEGEVLDVYVRAPAGAETAIANAVARAAPHSYTAKARQATKAYMKQAMTLNVVMSSRAAFTQEMVQGKSVCVAELEAICTSVQLCQRLVDTPPCMLDTVVYAEVAAAYADELGVDITVIKGEELREKGYNGIYAVGKCAQYPPHLVTLRYKNPNAAAGAKNIAMVGKGIVYDCGGLALKSAAHMTNMKTDMGGSAGVFCAFIAVVRSMKAQKTHFNHIANISVTLCMAENAIGPNSYHNDDVVVMKSGKSVEVMNTDAEGRMVLGDGVHYATAEQDFVPDLLIDMATLTGAQGIATGSKHAGIYASDVGAEKDMVHAGLQSGDLCYPVLYCPEYHEEVYKSPCADMRNVANSPASAGSSCGGYFVEQQLNERFKGPFVHVDMAYPCSNTAGATGYGVTLVFEFLRKQKH</sequence>
<dbReference type="InterPro" id="IPR011356">
    <property type="entry name" value="Leucine_aapep/pepB"/>
</dbReference>
<dbReference type="PRINTS" id="PR00481">
    <property type="entry name" value="LAMNOPPTDASE"/>
</dbReference>
<keyword evidence="3" id="KW-0645">Protease</keyword>
<evidence type="ECO:0000256" key="2">
    <source>
        <dbReference type="ARBA" id="ARBA00022438"/>
    </source>
</evidence>
<keyword evidence="7" id="KW-1185">Reference proteome</keyword>
<dbReference type="CDD" id="cd00433">
    <property type="entry name" value="Peptidase_M17"/>
    <property type="match status" value="1"/>
</dbReference>
<dbReference type="GO" id="GO:0030145">
    <property type="term" value="F:manganese ion binding"/>
    <property type="evidence" value="ECO:0007669"/>
    <property type="project" value="InterPro"/>
</dbReference>
<dbReference type="InterPro" id="IPR041417">
    <property type="entry name" value="NPEPL1_N"/>
</dbReference>
<evidence type="ECO:0000259" key="5">
    <source>
        <dbReference type="PROSITE" id="PS00631"/>
    </source>
</evidence>
<dbReference type="SUPFAM" id="SSF53187">
    <property type="entry name" value="Zn-dependent exopeptidases"/>
    <property type="match status" value="1"/>
</dbReference>
<dbReference type="Gene3D" id="3.40.50.10590">
    <property type="entry name" value="Zn-dependent exopeptidases"/>
    <property type="match status" value="1"/>
</dbReference>
<dbReference type="GO" id="GO:0005737">
    <property type="term" value="C:cytoplasm"/>
    <property type="evidence" value="ECO:0007669"/>
    <property type="project" value="InterPro"/>
</dbReference>
<dbReference type="PROSITE" id="PS00631">
    <property type="entry name" value="CYTOSOL_AP"/>
    <property type="match status" value="1"/>
</dbReference>
<dbReference type="Pfam" id="PF00883">
    <property type="entry name" value="Peptidase_M17"/>
    <property type="match status" value="1"/>
</dbReference>